<dbReference type="PANTHER" id="PTHR24148">
    <property type="entry name" value="ANKYRIN REPEAT DOMAIN-CONTAINING PROTEIN 39 HOMOLOG-RELATED"/>
    <property type="match status" value="1"/>
</dbReference>
<dbReference type="RefSeq" id="XP_018065522.1">
    <property type="nucleotide sequence ID" value="XM_018206080.1"/>
</dbReference>
<dbReference type="PANTHER" id="PTHR24148:SF73">
    <property type="entry name" value="HET DOMAIN PROTEIN (AFU_ORTHOLOGUE AFUA_8G01020)"/>
    <property type="match status" value="1"/>
</dbReference>
<evidence type="ECO:0000259" key="1">
    <source>
        <dbReference type="Pfam" id="PF06985"/>
    </source>
</evidence>
<reference evidence="2 3" key="1">
    <citation type="submission" date="2015-10" db="EMBL/GenBank/DDBJ databases">
        <title>Full genome of DAOMC 229536 Phialocephala scopiformis, a fungal endophyte of spruce producing the potent anti-insectan compound rugulosin.</title>
        <authorList>
            <consortium name="DOE Joint Genome Institute"/>
            <person name="Walker A.K."/>
            <person name="Frasz S.L."/>
            <person name="Seifert K.A."/>
            <person name="Miller J.D."/>
            <person name="Mondo S.J."/>
            <person name="Labutti K."/>
            <person name="Lipzen A."/>
            <person name="Dockter R."/>
            <person name="Kennedy M."/>
            <person name="Grigoriev I.V."/>
            <person name="Spatafora J.W."/>
        </authorList>
    </citation>
    <scope>NUCLEOTIDE SEQUENCE [LARGE SCALE GENOMIC DNA]</scope>
    <source>
        <strain evidence="2 3">CBS 120377</strain>
    </source>
</reference>
<dbReference type="EMBL" id="KQ947427">
    <property type="protein sequence ID" value="KUJ11167.1"/>
    <property type="molecule type" value="Genomic_DNA"/>
</dbReference>
<dbReference type="STRING" id="149040.A0A194WU82"/>
<dbReference type="InterPro" id="IPR010730">
    <property type="entry name" value="HET"/>
</dbReference>
<dbReference type="Pfam" id="PF26639">
    <property type="entry name" value="Het-6_barrel"/>
    <property type="match status" value="1"/>
</dbReference>
<protein>
    <recommendedName>
        <fullName evidence="1">Heterokaryon incompatibility domain-containing protein</fullName>
    </recommendedName>
</protein>
<proteinExistence type="predicted"/>
<organism evidence="2 3">
    <name type="scientific">Mollisia scopiformis</name>
    <name type="common">Conifer needle endophyte fungus</name>
    <name type="synonym">Phialocephala scopiformis</name>
    <dbReference type="NCBI Taxonomy" id="149040"/>
    <lineage>
        <taxon>Eukaryota</taxon>
        <taxon>Fungi</taxon>
        <taxon>Dikarya</taxon>
        <taxon>Ascomycota</taxon>
        <taxon>Pezizomycotina</taxon>
        <taxon>Leotiomycetes</taxon>
        <taxon>Helotiales</taxon>
        <taxon>Mollisiaceae</taxon>
        <taxon>Mollisia</taxon>
    </lineage>
</organism>
<dbReference type="InParanoid" id="A0A194WU82"/>
<dbReference type="Proteomes" id="UP000070700">
    <property type="component" value="Unassembled WGS sequence"/>
</dbReference>
<feature type="domain" description="Heterokaryon incompatibility" evidence="1">
    <location>
        <begin position="48"/>
        <end position="218"/>
    </location>
</feature>
<sequence>MFKRFEYKPLNNSKNEIRLLEILPADEDGDNPAFQGELVHATLEDESFIAISYAWEDPTLINYPPDSQCILDLTSDAKLSIGRNLTALLSVVQKTLADTYLWIDAICINQEDITERNKEVTRMRDIYRSASDVLIWLGPEENDSDLALSLMGMITHQNITTNPSFEDFTENPEWPKWPEEDIAWVMENIDNGNHLPQWRAFNSLLERTWWVRVWMCQELALAQNVTFLCGLGIFSRHDFYSVVLNICQEDFDWINDVLVPKGISLNKGRLDIIFDLLLLWNSADVSDLLQVMWLTIDRLATDERDKIYGILGLATDAERIVPEADYTLSISNLYRNLTKAMIEERGDLDFLSLVFNRPLASSNPPWMPTASRAEIYMFNTSFFEPSMRSFSFQAAGDTGPKVDFSIERDSLTAEGFVLDVVDGLGPAWSDSCKTPNMIQSSHKTHYPMPGETFRALWMSLVGSINEVSDGFSLAPDIFGELFAAQCCNLEDKMNPKTDEELSEMEASIGFPRWYARHRNWGVAGKTIREWTQSVHASNTLPFLQVTEHEVWRDFDKMWKWLVPGRRLMSSRKGLLGLVPDSTQSGDLVCILFGGRMPFILRPIEEGYFLLGDSYVHGVMRGEIMADFEEGSFQKTVFSIR</sequence>
<evidence type="ECO:0000313" key="3">
    <source>
        <dbReference type="Proteomes" id="UP000070700"/>
    </source>
</evidence>
<gene>
    <name evidence="2" type="ORF">LY89DRAFT_238894</name>
</gene>
<name>A0A194WU82_MOLSC</name>
<dbReference type="KEGG" id="psco:LY89DRAFT_238894"/>
<keyword evidence="3" id="KW-1185">Reference proteome</keyword>
<dbReference type="Pfam" id="PF06985">
    <property type="entry name" value="HET"/>
    <property type="match status" value="1"/>
</dbReference>
<dbReference type="GeneID" id="28815806"/>
<evidence type="ECO:0000313" key="2">
    <source>
        <dbReference type="EMBL" id="KUJ11167.1"/>
    </source>
</evidence>
<dbReference type="OrthoDB" id="2157530at2759"/>
<dbReference type="AlphaFoldDB" id="A0A194WU82"/>
<dbReference type="InterPro" id="IPR052895">
    <property type="entry name" value="HetReg/Transcr_Mod"/>
</dbReference>
<accession>A0A194WU82</accession>